<name>A0A5C6APE6_9BACT</name>
<proteinExistence type="predicted"/>
<keyword evidence="1" id="KW-0472">Membrane</keyword>
<sequence>MESESRQKSNDGRQISVAGMLAYTALWALIICLSREAVNLQQGIHSIAQARLSEILMLIVTGLLFVAIGLPIAIVVGRTPKAVPISLGCFLVGFIAIPVLVVVLVTLGSFGVIDLD</sequence>
<feature type="transmembrane region" description="Helical" evidence="1">
    <location>
        <begin position="55"/>
        <end position="76"/>
    </location>
</feature>
<accession>A0A5C6APE6</accession>
<gene>
    <name evidence="2" type="ORF">Pla100_11050</name>
</gene>
<dbReference type="Proteomes" id="UP000316213">
    <property type="component" value="Unassembled WGS sequence"/>
</dbReference>
<dbReference type="EMBL" id="SJPM01000002">
    <property type="protein sequence ID" value="TWU01378.1"/>
    <property type="molecule type" value="Genomic_DNA"/>
</dbReference>
<comment type="caution">
    <text evidence="2">The sequence shown here is derived from an EMBL/GenBank/DDBJ whole genome shotgun (WGS) entry which is preliminary data.</text>
</comment>
<evidence type="ECO:0000313" key="3">
    <source>
        <dbReference type="Proteomes" id="UP000316213"/>
    </source>
</evidence>
<keyword evidence="1" id="KW-0812">Transmembrane</keyword>
<feature type="transmembrane region" description="Helical" evidence="1">
    <location>
        <begin position="15"/>
        <end position="34"/>
    </location>
</feature>
<keyword evidence="3" id="KW-1185">Reference proteome</keyword>
<evidence type="ECO:0000313" key="2">
    <source>
        <dbReference type="EMBL" id="TWU01378.1"/>
    </source>
</evidence>
<reference evidence="2 3" key="1">
    <citation type="submission" date="2019-02" db="EMBL/GenBank/DDBJ databases">
        <title>Deep-cultivation of Planctomycetes and their phenomic and genomic characterization uncovers novel biology.</title>
        <authorList>
            <person name="Wiegand S."/>
            <person name="Jogler M."/>
            <person name="Boedeker C."/>
            <person name="Pinto D."/>
            <person name="Vollmers J."/>
            <person name="Rivas-Marin E."/>
            <person name="Kohn T."/>
            <person name="Peeters S.H."/>
            <person name="Heuer A."/>
            <person name="Rast P."/>
            <person name="Oberbeckmann S."/>
            <person name="Bunk B."/>
            <person name="Jeske O."/>
            <person name="Meyerdierks A."/>
            <person name="Storesund J.E."/>
            <person name="Kallscheuer N."/>
            <person name="Luecker S."/>
            <person name="Lage O.M."/>
            <person name="Pohl T."/>
            <person name="Merkel B.J."/>
            <person name="Hornburger P."/>
            <person name="Mueller R.-W."/>
            <person name="Bruemmer F."/>
            <person name="Labrenz M."/>
            <person name="Spormann A.M."/>
            <person name="Op Den Camp H."/>
            <person name="Overmann J."/>
            <person name="Amann R."/>
            <person name="Jetten M.S.M."/>
            <person name="Mascher T."/>
            <person name="Medema M.H."/>
            <person name="Devos D.P."/>
            <person name="Kaster A.-K."/>
            <person name="Ovreas L."/>
            <person name="Rohde M."/>
            <person name="Galperin M.Y."/>
            <person name="Jogler C."/>
        </authorList>
    </citation>
    <scope>NUCLEOTIDE SEQUENCE [LARGE SCALE GENOMIC DNA]</scope>
    <source>
        <strain evidence="2 3">Pla100</strain>
    </source>
</reference>
<evidence type="ECO:0000256" key="1">
    <source>
        <dbReference type="SAM" id="Phobius"/>
    </source>
</evidence>
<organism evidence="2 3">
    <name type="scientific">Neorhodopirellula pilleata</name>
    <dbReference type="NCBI Taxonomy" id="2714738"/>
    <lineage>
        <taxon>Bacteria</taxon>
        <taxon>Pseudomonadati</taxon>
        <taxon>Planctomycetota</taxon>
        <taxon>Planctomycetia</taxon>
        <taxon>Pirellulales</taxon>
        <taxon>Pirellulaceae</taxon>
        <taxon>Neorhodopirellula</taxon>
    </lineage>
</organism>
<protein>
    <submittedName>
        <fullName evidence="2">Uncharacterized protein</fullName>
    </submittedName>
</protein>
<keyword evidence="1" id="KW-1133">Transmembrane helix</keyword>
<dbReference type="AlphaFoldDB" id="A0A5C6APE6"/>
<feature type="transmembrane region" description="Helical" evidence="1">
    <location>
        <begin position="82"/>
        <end position="113"/>
    </location>
</feature>